<gene>
    <name evidence="2" type="ORF">EXIGLDRAFT_772367</name>
</gene>
<reference evidence="2 3" key="1">
    <citation type="journal article" date="2016" name="Mol. Biol. Evol.">
        <title>Comparative Genomics of Early-Diverging Mushroom-Forming Fungi Provides Insights into the Origins of Lignocellulose Decay Capabilities.</title>
        <authorList>
            <person name="Nagy L.G."/>
            <person name="Riley R."/>
            <person name="Tritt A."/>
            <person name="Adam C."/>
            <person name="Daum C."/>
            <person name="Floudas D."/>
            <person name="Sun H."/>
            <person name="Yadav J.S."/>
            <person name="Pangilinan J."/>
            <person name="Larsson K.H."/>
            <person name="Matsuura K."/>
            <person name="Barry K."/>
            <person name="Labutti K."/>
            <person name="Kuo R."/>
            <person name="Ohm R.A."/>
            <person name="Bhattacharya S.S."/>
            <person name="Shirouzu T."/>
            <person name="Yoshinaga Y."/>
            <person name="Martin F.M."/>
            <person name="Grigoriev I.V."/>
            <person name="Hibbett D.S."/>
        </authorList>
    </citation>
    <scope>NUCLEOTIDE SEQUENCE [LARGE SCALE GENOMIC DNA]</scope>
    <source>
        <strain evidence="2 3">HHB12029</strain>
    </source>
</reference>
<keyword evidence="3" id="KW-1185">Reference proteome</keyword>
<organism evidence="2 3">
    <name type="scientific">Exidia glandulosa HHB12029</name>
    <dbReference type="NCBI Taxonomy" id="1314781"/>
    <lineage>
        <taxon>Eukaryota</taxon>
        <taxon>Fungi</taxon>
        <taxon>Dikarya</taxon>
        <taxon>Basidiomycota</taxon>
        <taxon>Agaricomycotina</taxon>
        <taxon>Agaricomycetes</taxon>
        <taxon>Auriculariales</taxon>
        <taxon>Exidiaceae</taxon>
        <taxon>Exidia</taxon>
    </lineage>
</organism>
<name>A0A165FCR1_EXIGL</name>
<dbReference type="EMBL" id="KV426090">
    <property type="protein sequence ID" value="KZV88776.1"/>
    <property type="molecule type" value="Genomic_DNA"/>
</dbReference>
<dbReference type="InParanoid" id="A0A165FCR1"/>
<proteinExistence type="predicted"/>
<dbReference type="Proteomes" id="UP000077266">
    <property type="component" value="Unassembled WGS sequence"/>
</dbReference>
<dbReference type="AlphaFoldDB" id="A0A165FCR1"/>
<feature type="region of interest" description="Disordered" evidence="1">
    <location>
        <begin position="391"/>
        <end position="413"/>
    </location>
</feature>
<evidence type="ECO:0000313" key="3">
    <source>
        <dbReference type="Proteomes" id="UP000077266"/>
    </source>
</evidence>
<evidence type="ECO:0000256" key="1">
    <source>
        <dbReference type="SAM" id="MobiDB-lite"/>
    </source>
</evidence>
<sequence>MLAARRGLSLRVVVTRGALVRPVQARYSSTTHAGAPQAWAKWRNVRSLMDPPTLLEPAVKQVLEYESPPSWLCTALATELGSCYTVENRWDHIRALLALAKLPQLDAVFQPTHAEAIAKIPSALQEAGEKKREFGRMLGRVFRMRYPDAPFATFNDFKGAEPHLPQTSSAKLYLHAMPEVLVRLGLAWEREALARRGSSPEAERQRAADAIRSVYDHITSTDMGPRNDPDLNHAFLTAFAATRVAPQETARHWKAIVERNLPLRLFEIEHGLAAPRDLDTLRSVWADIVASKPWSTANSNTDRMRNSLYVQHLVRVGALDEAEQQASKFQPHAAAQWVLRFAKKLPFPTAIDMPQAGHARVEMRRAELLAANGLDSEAILFVLSLSSPFAESLHKRPSKSTRQSAQGSKDAPK</sequence>
<protein>
    <submittedName>
        <fullName evidence="2">Uncharacterized protein</fullName>
    </submittedName>
</protein>
<accession>A0A165FCR1</accession>
<evidence type="ECO:0000313" key="2">
    <source>
        <dbReference type="EMBL" id="KZV88776.1"/>
    </source>
</evidence>